<dbReference type="InterPro" id="IPR024528">
    <property type="entry name" value="ThrE_2"/>
</dbReference>
<feature type="transmembrane region" description="Helical" evidence="8">
    <location>
        <begin position="423"/>
        <end position="450"/>
    </location>
</feature>
<dbReference type="GO" id="GO:0005886">
    <property type="term" value="C:plasma membrane"/>
    <property type="evidence" value="ECO:0007669"/>
    <property type="project" value="UniProtKB-SubCell"/>
</dbReference>
<evidence type="ECO:0000259" key="10">
    <source>
        <dbReference type="Pfam" id="PF12821"/>
    </source>
</evidence>
<feature type="transmembrane region" description="Helical" evidence="8">
    <location>
        <begin position="280"/>
        <end position="305"/>
    </location>
</feature>
<dbReference type="PATRIC" id="fig|883169.3.peg.1252"/>
<dbReference type="Proteomes" id="UP000011016">
    <property type="component" value="Unassembled WGS sequence"/>
</dbReference>
<comment type="similarity">
    <text evidence="6">Belongs to the ThrE exporter (TC 2.A.79) family.</text>
</comment>
<evidence type="ECO:0000313" key="13">
    <source>
        <dbReference type="Proteomes" id="UP000006078"/>
    </source>
</evidence>
<evidence type="ECO:0000313" key="11">
    <source>
        <dbReference type="EMBL" id="CCI83788.1"/>
    </source>
</evidence>
<feature type="domain" description="Threonine/serine exporter-like N-terminal" evidence="9">
    <location>
        <begin position="50"/>
        <end position="295"/>
    </location>
</feature>
<name>I7IXF9_9CORY</name>
<sequence>MTRVLGRIREWLAGPGHRATIDTAKAAPPPSPLAPVDLTSTAEVAGVMEIAARIGDILLSSGTSNTDTKAQIRAVTSAYGLVWCHVDITMNNIMMSASTGVNRSEPVSIFRVVRRLTVDFSQLADVDRLIRSIQAGATPPEVAERILNDLEARPPSYGAKTATLGWGLMGGALAIMLGGTPLVGIISFLTSTLIMGVNHKLAQHSLPPFFHNVIGGLIATLPAAAAFAAATRFGMDFRPSQIIASGIIVLLAGLTLVQSLEDGITGSPVTASAHFFETLLSTGAIIAGVGMGIQIVSVIGIALPPMEAVAPPNFSSIALRVFAGGLAAVGFAIASYAKWPAVTLAGITGMFGAASQHALMLGVGLGAVISASVSAVFIGLAGGLLARRFAIPPLIIALCGITPMLPGLAFYRGMYGALNEQMVIGFANIATAMATACGLAAGVVLGEWLARRIRRPQRFNPYRVFRRYTRSAFTEARRAAGPVARARRTRRQAPGAKGE</sequence>
<gene>
    <name evidence="11" type="primary">thrE</name>
    <name evidence="11" type="ORF">BN46_1062</name>
    <name evidence="12" type="ORF">HMPREF9719_01303</name>
</gene>
<evidence type="ECO:0000256" key="3">
    <source>
        <dbReference type="ARBA" id="ARBA00022692"/>
    </source>
</evidence>
<keyword evidence="3 8" id="KW-0812">Transmembrane</keyword>
<dbReference type="HOGENOM" id="CLU_023738_0_0_11"/>
<dbReference type="STRING" id="29321.AAV33_02010"/>
<dbReference type="OrthoDB" id="9763957at2"/>
<keyword evidence="13" id="KW-1185">Reference proteome</keyword>
<feature type="transmembrane region" description="Helical" evidence="8">
    <location>
        <begin position="209"/>
        <end position="230"/>
    </location>
</feature>
<feature type="domain" description="Threonine/Serine exporter ThrE" evidence="10">
    <location>
        <begin position="325"/>
        <end position="446"/>
    </location>
</feature>
<feature type="transmembrane region" description="Helical" evidence="8">
    <location>
        <begin position="242"/>
        <end position="260"/>
    </location>
</feature>
<evidence type="ECO:0000256" key="7">
    <source>
        <dbReference type="SAM" id="MobiDB-lite"/>
    </source>
</evidence>
<dbReference type="Proteomes" id="UP000006078">
    <property type="component" value="Unassembled WGS sequence"/>
</dbReference>
<keyword evidence="5 8" id="KW-0472">Membrane</keyword>
<reference evidence="12 13" key="2">
    <citation type="submission" date="2012-08" db="EMBL/GenBank/DDBJ databases">
        <title>The Genome Sequence of Turicella otitidis ATCC 51513.</title>
        <authorList>
            <consortium name="The Broad Institute Genome Sequencing Platform"/>
            <person name="Earl A."/>
            <person name="Ward D."/>
            <person name="Feldgarden M."/>
            <person name="Gevers D."/>
            <person name="Huys G."/>
            <person name="Walker B."/>
            <person name="Young S.K."/>
            <person name="Zeng Q."/>
            <person name="Gargeya S."/>
            <person name="Fitzgerald M."/>
            <person name="Haas B."/>
            <person name="Abouelleil A."/>
            <person name="Alvarado L."/>
            <person name="Arachchi H.M."/>
            <person name="Berlin A.M."/>
            <person name="Chapman S.B."/>
            <person name="Goldberg J."/>
            <person name="Griggs A."/>
            <person name="Gujja S."/>
            <person name="Hansen M."/>
            <person name="Howarth C."/>
            <person name="Imamovic A."/>
            <person name="Larimer J."/>
            <person name="McCowen C."/>
            <person name="Montmayeur A."/>
            <person name="Murphy C."/>
            <person name="Neiman D."/>
            <person name="Pearson M."/>
            <person name="Priest M."/>
            <person name="Roberts A."/>
            <person name="Saif S."/>
            <person name="Shea T."/>
            <person name="Sisk P."/>
            <person name="Sykes S."/>
            <person name="Wortman J."/>
            <person name="Nusbaum C."/>
            <person name="Birren B."/>
        </authorList>
    </citation>
    <scope>NUCLEOTIDE SEQUENCE [LARGE SCALE GENOMIC DNA]</scope>
    <source>
        <strain evidence="12 13">ATCC 51513</strain>
    </source>
</reference>
<dbReference type="NCBIfam" id="NF047720">
    <property type="entry name" value="ThrSerExpThrE"/>
    <property type="match status" value="1"/>
</dbReference>
<dbReference type="PANTHER" id="PTHR34390:SF2">
    <property type="entry name" value="SUCCINATE TRANSPORTER SUBUNIT YJJP-RELATED"/>
    <property type="match status" value="1"/>
</dbReference>
<dbReference type="GO" id="GO:0022857">
    <property type="term" value="F:transmembrane transporter activity"/>
    <property type="evidence" value="ECO:0007669"/>
    <property type="project" value="InterPro"/>
</dbReference>
<dbReference type="Pfam" id="PF06738">
    <property type="entry name" value="ThrE"/>
    <property type="match status" value="1"/>
</dbReference>
<evidence type="ECO:0000256" key="4">
    <source>
        <dbReference type="ARBA" id="ARBA00022989"/>
    </source>
</evidence>
<evidence type="ECO:0000313" key="14">
    <source>
        <dbReference type="Proteomes" id="UP000011016"/>
    </source>
</evidence>
<dbReference type="EMBL" id="CAJZ01000149">
    <property type="protein sequence ID" value="CCI83788.1"/>
    <property type="molecule type" value="Genomic_DNA"/>
</dbReference>
<proteinExistence type="inferred from homology"/>
<dbReference type="GO" id="GO:0015744">
    <property type="term" value="P:succinate transport"/>
    <property type="evidence" value="ECO:0007669"/>
    <property type="project" value="TreeGrafter"/>
</dbReference>
<reference evidence="11 14" key="1">
    <citation type="journal article" date="2012" name="J. Bacteriol.">
        <title>Draft Genome Sequence of Turicella otitidis ATCC 51513, Isolated from Middle Ear Fluid from a Child with Otitis Media.</title>
        <authorList>
            <person name="Brinkrolf K."/>
            <person name="Schneider J."/>
            <person name="Knecht M."/>
            <person name="Ruckert C."/>
            <person name="Tauch A."/>
        </authorList>
    </citation>
    <scope>NUCLEOTIDE SEQUENCE [LARGE SCALE GENOMIC DNA]</scope>
    <source>
        <strain evidence="11 14">ATCC 51513</strain>
    </source>
</reference>
<evidence type="ECO:0000256" key="1">
    <source>
        <dbReference type="ARBA" id="ARBA00004651"/>
    </source>
</evidence>
<feature type="transmembrane region" description="Helical" evidence="8">
    <location>
        <begin position="357"/>
        <end position="382"/>
    </location>
</feature>
<dbReference type="InterPro" id="IPR050539">
    <property type="entry name" value="ThrE_Dicarb/AminoAcid_Exp"/>
</dbReference>
<dbReference type="eggNOG" id="COG3610">
    <property type="taxonomic scope" value="Bacteria"/>
</dbReference>
<dbReference type="EMBL" id="AHAE01000062">
    <property type="protein sequence ID" value="EJZ81786.1"/>
    <property type="molecule type" value="Genomic_DNA"/>
</dbReference>
<evidence type="ECO:0000256" key="5">
    <source>
        <dbReference type="ARBA" id="ARBA00023136"/>
    </source>
</evidence>
<dbReference type="eggNOG" id="COG2966">
    <property type="taxonomic scope" value="Bacteria"/>
</dbReference>
<dbReference type="AlphaFoldDB" id="I7IXF9"/>
<evidence type="ECO:0000259" key="9">
    <source>
        <dbReference type="Pfam" id="PF06738"/>
    </source>
</evidence>
<protein>
    <submittedName>
        <fullName evidence="11">Putative threonine export protein</fullName>
    </submittedName>
</protein>
<organism evidence="11 14">
    <name type="scientific">Corynebacterium otitidis ATCC 51513</name>
    <dbReference type="NCBI Taxonomy" id="883169"/>
    <lineage>
        <taxon>Bacteria</taxon>
        <taxon>Bacillati</taxon>
        <taxon>Actinomycetota</taxon>
        <taxon>Actinomycetes</taxon>
        <taxon>Mycobacteriales</taxon>
        <taxon>Corynebacteriaceae</taxon>
        <taxon>Corynebacterium</taxon>
    </lineage>
</organism>
<feature type="transmembrane region" description="Helical" evidence="8">
    <location>
        <begin position="163"/>
        <end position="189"/>
    </location>
</feature>
<evidence type="ECO:0000256" key="6">
    <source>
        <dbReference type="ARBA" id="ARBA00034125"/>
    </source>
</evidence>
<evidence type="ECO:0000256" key="8">
    <source>
        <dbReference type="SAM" id="Phobius"/>
    </source>
</evidence>
<feature type="transmembrane region" description="Helical" evidence="8">
    <location>
        <begin position="317"/>
        <end position="337"/>
    </location>
</feature>
<dbReference type="Pfam" id="PF12821">
    <property type="entry name" value="ThrE_2"/>
    <property type="match status" value="1"/>
</dbReference>
<comment type="caution">
    <text evidence="11">The sequence shown here is derived from an EMBL/GenBank/DDBJ whole genome shotgun (WGS) entry which is preliminary data.</text>
</comment>
<evidence type="ECO:0000256" key="2">
    <source>
        <dbReference type="ARBA" id="ARBA00022475"/>
    </source>
</evidence>
<feature type="transmembrane region" description="Helical" evidence="8">
    <location>
        <begin position="389"/>
        <end position="411"/>
    </location>
</feature>
<keyword evidence="4 8" id="KW-1133">Transmembrane helix</keyword>
<dbReference type="RefSeq" id="WP_004601193.1">
    <property type="nucleotide sequence ID" value="NZ_HF541867.1"/>
</dbReference>
<feature type="region of interest" description="Disordered" evidence="7">
    <location>
        <begin position="479"/>
        <end position="499"/>
    </location>
</feature>
<comment type="subcellular location">
    <subcellularLocation>
        <location evidence="1">Cell membrane</location>
        <topology evidence="1">Multi-pass membrane protein</topology>
    </subcellularLocation>
</comment>
<accession>I7IXF9</accession>
<dbReference type="InterPro" id="IPR010619">
    <property type="entry name" value="ThrE-like_N"/>
</dbReference>
<dbReference type="PANTHER" id="PTHR34390">
    <property type="entry name" value="UPF0442 PROTEIN YJJB-RELATED"/>
    <property type="match status" value="1"/>
</dbReference>
<keyword evidence="2" id="KW-1003">Cell membrane</keyword>
<evidence type="ECO:0000313" key="12">
    <source>
        <dbReference type="EMBL" id="EJZ81786.1"/>
    </source>
</evidence>